<dbReference type="SUPFAM" id="SSF54373">
    <property type="entry name" value="FAD-linked reductases, C-terminal domain"/>
    <property type="match status" value="1"/>
</dbReference>
<accession>A0A3R7P726</accession>
<feature type="domain" description="Glucose-methanol-choline oxidoreductase C-terminal" evidence="2">
    <location>
        <begin position="159"/>
        <end position="291"/>
    </location>
</feature>
<dbReference type="GO" id="GO:0050660">
    <property type="term" value="F:flavin adenine dinucleotide binding"/>
    <property type="evidence" value="ECO:0007669"/>
    <property type="project" value="InterPro"/>
</dbReference>
<evidence type="ECO:0000313" key="4">
    <source>
        <dbReference type="Proteomes" id="UP000283509"/>
    </source>
</evidence>
<evidence type="ECO:0000313" key="3">
    <source>
        <dbReference type="EMBL" id="ROT77248.1"/>
    </source>
</evidence>
<dbReference type="InterPro" id="IPR036188">
    <property type="entry name" value="FAD/NAD-bd_sf"/>
</dbReference>
<comment type="similarity">
    <text evidence="1">Belongs to the GMC oxidoreductase family.</text>
</comment>
<dbReference type="OrthoDB" id="269227at2759"/>
<gene>
    <name evidence="3" type="ORF">C7M84_004105</name>
</gene>
<dbReference type="AlphaFoldDB" id="A0A3R7P726"/>
<dbReference type="EMBL" id="QCYY01001546">
    <property type="protein sequence ID" value="ROT77248.1"/>
    <property type="molecule type" value="Genomic_DNA"/>
</dbReference>
<dbReference type="PANTHER" id="PTHR11552:SF147">
    <property type="entry name" value="CHOLINE DEHYDROGENASE, MITOCHONDRIAL"/>
    <property type="match status" value="1"/>
</dbReference>
<dbReference type="STRING" id="6689.A0A3R7P726"/>
<reference evidence="3 4" key="1">
    <citation type="submission" date="2018-04" db="EMBL/GenBank/DDBJ databases">
        <authorList>
            <person name="Zhang X."/>
            <person name="Yuan J."/>
            <person name="Li F."/>
            <person name="Xiang J."/>
        </authorList>
    </citation>
    <scope>NUCLEOTIDE SEQUENCE [LARGE SCALE GENOMIC DNA]</scope>
    <source>
        <tissue evidence="3">Muscle</tissue>
    </source>
</reference>
<proteinExistence type="inferred from homology"/>
<reference evidence="3 4" key="2">
    <citation type="submission" date="2019-01" db="EMBL/GenBank/DDBJ databases">
        <title>The decoding of complex shrimp genome reveals the adaptation for benthos swimmer, frequently molting mechanism and breeding impact on genome.</title>
        <authorList>
            <person name="Sun Y."/>
            <person name="Gao Y."/>
            <person name="Yu Y."/>
        </authorList>
    </citation>
    <scope>NUCLEOTIDE SEQUENCE [LARGE SCALE GENOMIC DNA]</scope>
    <source>
        <tissue evidence="3">Muscle</tissue>
    </source>
</reference>
<name>A0A3R7P726_PENVA</name>
<keyword evidence="4" id="KW-1185">Reference proteome</keyword>
<evidence type="ECO:0000256" key="1">
    <source>
        <dbReference type="ARBA" id="ARBA00010790"/>
    </source>
</evidence>
<dbReference type="GO" id="GO:0016614">
    <property type="term" value="F:oxidoreductase activity, acting on CH-OH group of donors"/>
    <property type="evidence" value="ECO:0007669"/>
    <property type="project" value="InterPro"/>
</dbReference>
<dbReference type="Pfam" id="PF05199">
    <property type="entry name" value="GMC_oxred_C"/>
    <property type="match status" value="2"/>
</dbReference>
<feature type="domain" description="Glucose-methanol-choline oxidoreductase C-terminal" evidence="2">
    <location>
        <begin position="292"/>
        <end position="325"/>
    </location>
</feature>
<dbReference type="Proteomes" id="UP000283509">
    <property type="component" value="Unassembled WGS sequence"/>
</dbReference>
<dbReference type="Gene3D" id="3.30.560.10">
    <property type="entry name" value="Glucose Oxidase, domain 3"/>
    <property type="match status" value="1"/>
</dbReference>
<dbReference type="Gene3D" id="3.50.50.60">
    <property type="entry name" value="FAD/NAD(P)-binding domain"/>
    <property type="match status" value="1"/>
</dbReference>
<organism evidence="3 4">
    <name type="scientific">Penaeus vannamei</name>
    <name type="common">Whiteleg shrimp</name>
    <name type="synonym">Litopenaeus vannamei</name>
    <dbReference type="NCBI Taxonomy" id="6689"/>
    <lineage>
        <taxon>Eukaryota</taxon>
        <taxon>Metazoa</taxon>
        <taxon>Ecdysozoa</taxon>
        <taxon>Arthropoda</taxon>
        <taxon>Crustacea</taxon>
        <taxon>Multicrustacea</taxon>
        <taxon>Malacostraca</taxon>
        <taxon>Eumalacostraca</taxon>
        <taxon>Eucarida</taxon>
        <taxon>Decapoda</taxon>
        <taxon>Dendrobranchiata</taxon>
        <taxon>Penaeoidea</taxon>
        <taxon>Penaeidae</taxon>
        <taxon>Penaeus</taxon>
    </lineage>
</organism>
<dbReference type="SUPFAM" id="SSF51905">
    <property type="entry name" value="FAD/NAD(P)-binding domain"/>
    <property type="match status" value="1"/>
</dbReference>
<protein>
    <submittedName>
        <fullName evidence="3">Putative glucose dehydrogenase</fullName>
    </submittedName>
</protein>
<dbReference type="PANTHER" id="PTHR11552">
    <property type="entry name" value="GLUCOSE-METHANOL-CHOLINE GMC OXIDOREDUCTASE"/>
    <property type="match status" value="1"/>
</dbReference>
<dbReference type="InterPro" id="IPR012132">
    <property type="entry name" value="GMC_OxRdtase"/>
</dbReference>
<evidence type="ECO:0000259" key="2">
    <source>
        <dbReference type="Pfam" id="PF05199"/>
    </source>
</evidence>
<comment type="caution">
    <text evidence="3">The sequence shown here is derived from an EMBL/GenBank/DDBJ whole genome shotgun (WGS) entry which is preliminary data.</text>
</comment>
<sequence>MQNSHYIYSWATSCILSPKTKSTKKAILQVEVIADIPGVGQNLQDHLGVFGLTWTVRQGSLPLLGTSLSPDAVKSYVKTRGGPYAAPLGDHGSVWLKVTEGGHEGHPDVEVRLSPAAQHLDLGLFSPHVYRMDELKYKKYYIPLFGREGFTLLPSLLRPKSRGSVTLRSRNPTDLPVIDPNYLSHPDDLETLVAGIKIALNLGNGTSFMENFGAEFHDKPVPGCKLKSFGTDDYWACYVRHMASSFWHPAGTCKMGPVSDPDAVVDHKLRHFIELSLTPISSGSLFPQCPSSTRVRGVSGLRVVDASVMPVITSGPILAPVVMIAEKAADDVKKEWGIDV</sequence>
<dbReference type="InterPro" id="IPR007867">
    <property type="entry name" value="GMC_OxRtase_C"/>
</dbReference>